<dbReference type="EMBL" id="CAJVQC010026230">
    <property type="protein sequence ID" value="CAG8732503.1"/>
    <property type="molecule type" value="Genomic_DNA"/>
</dbReference>
<proteinExistence type="predicted"/>
<comment type="caution">
    <text evidence="1">The sequence shown here is derived from an EMBL/GenBank/DDBJ whole genome shotgun (WGS) entry which is preliminary data.</text>
</comment>
<sequence>MTSKYRQGNFDEETKKYAISVREKIKKEMRLRVEARTLFVKSSYTVERGKNNIESAVINGKESILQAKVGKNEPSLKEQLSLNNDEKAKEVKELVENQTESNQKDTVINLEENEQGGLTKKENSQEQTSLQTQQLQEPK</sequence>
<keyword evidence="2" id="KW-1185">Reference proteome</keyword>
<gene>
    <name evidence="1" type="ORF">RPERSI_LOCUS12304</name>
</gene>
<protein>
    <submittedName>
        <fullName evidence="1">16151_t:CDS:1</fullName>
    </submittedName>
</protein>
<evidence type="ECO:0000313" key="2">
    <source>
        <dbReference type="Proteomes" id="UP000789920"/>
    </source>
</evidence>
<accession>A0ACA9Q0D5</accession>
<organism evidence="1 2">
    <name type="scientific">Racocetra persica</name>
    <dbReference type="NCBI Taxonomy" id="160502"/>
    <lineage>
        <taxon>Eukaryota</taxon>
        <taxon>Fungi</taxon>
        <taxon>Fungi incertae sedis</taxon>
        <taxon>Mucoromycota</taxon>
        <taxon>Glomeromycotina</taxon>
        <taxon>Glomeromycetes</taxon>
        <taxon>Diversisporales</taxon>
        <taxon>Gigasporaceae</taxon>
        <taxon>Racocetra</taxon>
    </lineage>
</organism>
<reference evidence="1" key="1">
    <citation type="submission" date="2021-06" db="EMBL/GenBank/DDBJ databases">
        <authorList>
            <person name="Kallberg Y."/>
            <person name="Tangrot J."/>
            <person name="Rosling A."/>
        </authorList>
    </citation>
    <scope>NUCLEOTIDE SEQUENCE</scope>
    <source>
        <strain evidence="1">MA461A</strain>
    </source>
</reference>
<dbReference type="Proteomes" id="UP000789920">
    <property type="component" value="Unassembled WGS sequence"/>
</dbReference>
<name>A0ACA9Q0D5_9GLOM</name>
<evidence type="ECO:0000313" key="1">
    <source>
        <dbReference type="EMBL" id="CAG8732503.1"/>
    </source>
</evidence>